<gene>
    <name evidence="3" type="ORF">AZ34_05735</name>
</gene>
<accession>A0A016XHE4</accession>
<dbReference type="Gene3D" id="1.10.530.10">
    <property type="match status" value="1"/>
</dbReference>
<dbReference type="PANTHER" id="PTHR37423:SF2">
    <property type="entry name" value="MEMBRANE-BOUND LYTIC MUREIN TRANSGLYCOSYLASE C"/>
    <property type="match status" value="1"/>
</dbReference>
<dbReference type="OrthoDB" id="9815002at2"/>
<dbReference type="AlphaFoldDB" id="A0A016XHE4"/>
<dbReference type="STRING" id="1458275.AZ34_05735"/>
<dbReference type="Pfam" id="PF01464">
    <property type="entry name" value="SLT"/>
    <property type="match status" value="1"/>
</dbReference>
<feature type="domain" description="Transglycosylase SLT" evidence="2">
    <location>
        <begin position="110"/>
        <end position="204"/>
    </location>
</feature>
<comment type="caution">
    <text evidence="3">The sequence shown here is derived from an EMBL/GenBank/DDBJ whole genome shotgun (WGS) entry which is preliminary data.</text>
</comment>
<dbReference type="InterPro" id="IPR008258">
    <property type="entry name" value="Transglycosylase_SLT_dom_1"/>
</dbReference>
<reference evidence="3 4" key="1">
    <citation type="submission" date="2014-02" db="EMBL/GenBank/DDBJ databases">
        <title>Draft Genome of Hylemonella gracilis isolated from the Niagara River.</title>
        <authorList>
            <person name="Pawlowski D.R."/>
            <person name="Koudelka G.B."/>
        </authorList>
    </citation>
    <scope>NUCLEOTIDE SEQUENCE [LARGE SCALE GENOMIC DNA]</scope>
    <source>
        <strain evidence="3 4">Niagara R</strain>
    </source>
</reference>
<name>A0A016XHE4_9BURK</name>
<protein>
    <submittedName>
        <fullName evidence="3">Lytic transglycosylase</fullName>
    </submittedName>
</protein>
<dbReference type="RefSeq" id="WP_051509557.1">
    <property type="nucleotide sequence ID" value="NZ_JEMG01000001.1"/>
</dbReference>
<dbReference type="InterPro" id="IPR023346">
    <property type="entry name" value="Lysozyme-like_dom_sf"/>
</dbReference>
<dbReference type="EMBL" id="JEMG01000001">
    <property type="protein sequence ID" value="EYC50608.1"/>
    <property type="molecule type" value="Genomic_DNA"/>
</dbReference>
<evidence type="ECO:0000259" key="2">
    <source>
        <dbReference type="Pfam" id="PF01464"/>
    </source>
</evidence>
<dbReference type="Proteomes" id="UP000023268">
    <property type="component" value="Unassembled WGS sequence"/>
</dbReference>
<comment type="similarity">
    <text evidence="1">Belongs to the transglycosylase Slt family.</text>
</comment>
<dbReference type="SUPFAM" id="SSF53955">
    <property type="entry name" value="Lysozyme-like"/>
    <property type="match status" value="1"/>
</dbReference>
<organism evidence="3 4">
    <name type="scientific">Hylemonella gracilis str. Niagara R</name>
    <dbReference type="NCBI Taxonomy" id="1458275"/>
    <lineage>
        <taxon>Bacteria</taxon>
        <taxon>Pseudomonadati</taxon>
        <taxon>Pseudomonadota</taxon>
        <taxon>Betaproteobacteria</taxon>
        <taxon>Burkholderiales</taxon>
        <taxon>Comamonadaceae</taxon>
        <taxon>Hylemonella</taxon>
    </lineage>
</organism>
<dbReference type="PANTHER" id="PTHR37423">
    <property type="entry name" value="SOLUBLE LYTIC MUREIN TRANSGLYCOSYLASE-RELATED"/>
    <property type="match status" value="1"/>
</dbReference>
<dbReference type="eggNOG" id="COG0741">
    <property type="taxonomic scope" value="Bacteria"/>
</dbReference>
<dbReference type="CDD" id="cd00254">
    <property type="entry name" value="LT-like"/>
    <property type="match status" value="1"/>
</dbReference>
<evidence type="ECO:0000256" key="1">
    <source>
        <dbReference type="ARBA" id="ARBA00007734"/>
    </source>
</evidence>
<sequence>MRLSIAVFRGLLVWRRRPFLSIAGWLLMAMSVVTLAGFAKAEVRPAALPVLLKVRGPVEGGLALFPDRVITRSPHPVGGAVCVACDTHSLHDRGDWHTTPLYPRVYTREIDAAARRHRLDPALVRAVIHAESGFNTHARSPRGARGLMQLMPATARALGVRRPHDPRENIDGGARYLAEMLARFRNDVSLAAAAYNAGPQAVQAHAGVPPYGETRAYVQRVRVLLYRYRRAAQLDWQG</sequence>
<evidence type="ECO:0000313" key="4">
    <source>
        <dbReference type="Proteomes" id="UP000023268"/>
    </source>
</evidence>
<evidence type="ECO:0000313" key="3">
    <source>
        <dbReference type="EMBL" id="EYC50608.1"/>
    </source>
</evidence>
<proteinExistence type="inferred from homology"/>